<dbReference type="Proteomes" id="UP000219020">
    <property type="component" value="Unassembled WGS sequence"/>
</dbReference>
<comment type="caution">
    <text evidence="1">The sequence shown here is derived from an EMBL/GenBank/DDBJ whole genome shotgun (WGS) entry which is preliminary data.</text>
</comment>
<sequence length="46" mass="5449">MFRYKQLLSPKLILRDYNAQVGEMLANMKVMYKVLRLGMPICQQTN</sequence>
<organism evidence="1 2">
    <name type="scientific">Candidatus Enterovibrio escicola</name>
    <dbReference type="NCBI Taxonomy" id="1927127"/>
    <lineage>
        <taxon>Bacteria</taxon>
        <taxon>Pseudomonadati</taxon>
        <taxon>Pseudomonadota</taxon>
        <taxon>Gammaproteobacteria</taxon>
        <taxon>Vibrionales</taxon>
        <taxon>Vibrionaceae</taxon>
        <taxon>Enterovibrio</taxon>
    </lineage>
</organism>
<evidence type="ECO:0000313" key="1">
    <source>
        <dbReference type="EMBL" id="PCS22072.1"/>
    </source>
</evidence>
<dbReference type="AlphaFoldDB" id="A0A2A5T1N4"/>
<evidence type="ECO:0000313" key="2">
    <source>
        <dbReference type="Proteomes" id="UP000219020"/>
    </source>
</evidence>
<name>A0A2A5T1N4_9GAMM</name>
<gene>
    <name evidence="1" type="ORF">BTN49_2337</name>
</gene>
<protein>
    <submittedName>
        <fullName evidence="1">Mobile element protein</fullName>
    </submittedName>
</protein>
<dbReference type="EMBL" id="NBYY01000027">
    <property type="protein sequence ID" value="PCS22072.1"/>
    <property type="molecule type" value="Genomic_DNA"/>
</dbReference>
<reference evidence="2" key="1">
    <citation type="submission" date="2017-04" db="EMBL/GenBank/DDBJ databases">
        <title>Genome evolution of the luminous symbionts of deep sea anglerfish.</title>
        <authorList>
            <person name="Hendry T.A."/>
        </authorList>
    </citation>
    <scope>NUCLEOTIDE SEQUENCE [LARGE SCALE GENOMIC DNA]</scope>
</reference>
<keyword evidence="2" id="KW-1185">Reference proteome</keyword>
<proteinExistence type="predicted"/>
<accession>A0A2A5T1N4</accession>